<dbReference type="EMBL" id="CP093313">
    <property type="protein sequence ID" value="UWZ84958.1"/>
    <property type="molecule type" value="Genomic_DNA"/>
</dbReference>
<evidence type="ECO:0000313" key="1">
    <source>
        <dbReference type="EMBL" id="UWZ84958.1"/>
    </source>
</evidence>
<dbReference type="Proteomes" id="UP001059380">
    <property type="component" value="Chromosome"/>
</dbReference>
<keyword evidence="2" id="KW-1185">Reference proteome</keyword>
<dbReference type="KEGG" id="orp:MOP44_03220"/>
<organism evidence="1 2">
    <name type="scientific">Occallatibacter riparius</name>
    <dbReference type="NCBI Taxonomy" id="1002689"/>
    <lineage>
        <taxon>Bacteria</taxon>
        <taxon>Pseudomonadati</taxon>
        <taxon>Acidobacteriota</taxon>
        <taxon>Terriglobia</taxon>
        <taxon>Terriglobales</taxon>
        <taxon>Acidobacteriaceae</taxon>
        <taxon>Occallatibacter</taxon>
    </lineage>
</organism>
<evidence type="ECO:0000313" key="2">
    <source>
        <dbReference type="Proteomes" id="UP001059380"/>
    </source>
</evidence>
<protein>
    <submittedName>
        <fullName evidence="1">Uncharacterized protein</fullName>
    </submittedName>
</protein>
<dbReference type="AlphaFoldDB" id="A0A9J7BVN8"/>
<sequence length="93" mass="10237">MAVTHIIDSNHNDLTIPAVGDTVRVKAREGAFVVLRVDVNTGKADLLNCDSRLRKVDTDVPLDLLSPAEDYLPELFRWYVEEAPESKGDGTDG</sequence>
<reference evidence="1" key="1">
    <citation type="submission" date="2021-04" db="EMBL/GenBank/DDBJ databases">
        <title>Phylogenetic analysis of Acidobacteriaceae.</title>
        <authorList>
            <person name="Qiu L."/>
            <person name="Zhang Q."/>
        </authorList>
    </citation>
    <scope>NUCLEOTIDE SEQUENCE</scope>
    <source>
        <strain evidence="1">DSM 25168</strain>
    </source>
</reference>
<gene>
    <name evidence="1" type="ORF">MOP44_03220</name>
</gene>
<dbReference type="RefSeq" id="WP_260794464.1">
    <property type="nucleotide sequence ID" value="NZ_CP093313.1"/>
</dbReference>
<name>A0A9J7BVN8_9BACT</name>
<accession>A0A9J7BVN8</accession>
<proteinExistence type="predicted"/>